<dbReference type="Gene3D" id="3.20.20.70">
    <property type="entry name" value="Aldolase class I"/>
    <property type="match status" value="1"/>
</dbReference>
<dbReference type="PANTHER" id="PTHR11452:SF66">
    <property type="entry name" value="ALPHA-GALACTOSIDASE"/>
    <property type="match status" value="1"/>
</dbReference>
<feature type="non-terminal residue" evidence="9">
    <location>
        <position position="379"/>
    </location>
</feature>
<dbReference type="InterPro" id="IPR035373">
    <property type="entry name" value="Melibiase/NAGA_C"/>
</dbReference>
<dbReference type="Proteomes" id="UP001233999">
    <property type="component" value="Unassembled WGS sequence"/>
</dbReference>
<evidence type="ECO:0000256" key="4">
    <source>
        <dbReference type="ARBA" id="ARBA00023180"/>
    </source>
</evidence>
<dbReference type="Gene3D" id="2.60.40.1180">
    <property type="entry name" value="Golgi alpha-mannosidase II"/>
    <property type="match status" value="1"/>
</dbReference>
<dbReference type="GO" id="GO:0004557">
    <property type="term" value="F:alpha-galactosidase activity"/>
    <property type="evidence" value="ECO:0007669"/>
    <property type="project" value="TreeGrafter"/>
</dbReference>
<dbReference type="GO" id="GO:0009311">
    <property type="term" value="P:oligosaccharide metabolic process"/>
    <property type="evidence" value="ECO:0007669"/>
    <property type="project" value="TreeGrafter"/>
</dbReference>
<name>A0AAD7Z9T7_DIPPU</name>
<feature type="compositionally biased region" description="Basic and acidic residues" evidence="7">
    <location>
        <begin position="1"/>
        <end position="17"/>
    </location>
</feature>
<keyword evidence="5 6" id="KW-0326">Glycosidase</keyword>
<evidence type="ECO:0000313" key="9">
    <source>
        <dbReference type="EMBL" id="KAJ9576709.1"/>
    </source>
</evidence>
<comment type="similarity">
    <text evidence="1 6">Belongs to the glycosyl hydrolase 27 family.</text>
</comment>
<dbReference type="PANTHER" id="PTHR11452">
    <property type="entry name" value="ALPHA-GALACTOSIDASE/ALPHA-N-ACETYLGALACTOSAMINIDASE"/>
    <property type="match status" value="1"/>
</dbReference>
<evidence type="ECO:0000313" key="10">
    <source>
        <dbReference type="Proteomes" id="UP001233999"/>
    </source>
</evidence>
<dbReference type="InterPro" id="IPR002241">
    <property type="entry name" value="Glyco_hydro_27"/>
</dbReference>
<protein>
    <recommendedName>
        <fullName evidence="6">Alpha-galactosidase</fullName>
        <ecNumber evidence="6">3.2.1.-</ecNumber>
    </recommendedName>
</protein>
<dbReference type="FunFam" id="2.60.40.1180:FF:000032">
    <property type="entry name" value="Alpha-galactosidase"/>
    <property type="match status" value="1"/>
</dbReference>
<proteinExistence type="inferred from homology"/>
<dbReference type="Pfam" id="PF16499">
    <property type="entry name" value="Melibiase_2"/>
    <property type="match status" value="1"/>
</dbReference>
<dbReference type="AlphaFoldDB" id="A0AAD7Z9T7"/>
<dbReference type="PRINTS" id="PR00740">
    <property type="entry name" value="GLHYDRLASE27"/>
</dbReference>
<dbReference type="SUPFAM" id="SSF51011">
    <property type="entry name" value="Glycosyl hydrolase domain"/>
    <property type="match status" value="1"/>
</dbReference>
<dbReference type="InterPro" id="IPR017853">
    <property type="entry name" value="GH"/>
</dbReference>
<keyword evidence="2 6" id="KW-0378">Hydrolase</keyword>
<feature type="domain" description="Alpha galactosidase A C-terminal" evidence="8">
    <location>
        <begin position="276"/>
        <end position="365"/>
    </location>
</feature>
<accession>A0AAD7Z9T7</accession>
<reference evidence="9" key="1">
    <citation type="journal article" date="2023" name="IScience">
        <title>Live-bearing cockroach genome reveals convergent evolutionary mechanisms linked to viviparity in insects and beyond.</title>
        <authorList>
            <person name="Fouks B."/>
            <person name="Harrison M.C."/>
            <person name="Mikhailova A.A."/>
            <person name="Marchal E."/>
            <person name="English S."/>
            <person name="Carruthers M."/>
            <person name="Jennings E.C."/>
            <person name="Chiamaka E.L."/>
            <person name="Frigard R.A."/>
            <person name="Pippel M."/>
            <person name="Attardo G.M."/>
            <person name="Benoit J.B."/>
            <person name="Bornberg-Bauer E."/>
            <person name="Tobe S.S."/>
        </authorList>
    </citation>
    <scope>NUCLEOTIDE SEQUENCE</scope>
    <source>
        <strain evidence="9">Stay&amp;Tobe</strain>
    </source>
</reference>
<evidence type="ECO:0000256" key="2">
    <source>
        <dbReference type="ARBA" id="ARBA00022801"/>
    </source>
</evidence>
<comment type="subunit">
    <text evidence="6">Homodimer.</text>
</comment>
<gene>
    <name evidence="9" type="ORF">L9F63_025395</name>
</gene>
<dbReference type="CDD" id="cd14792">
    <property type="entry name" value="GH27"/>
    <property type="match status" value="1"/>
</dbReference>
<sequence>QRWETYKPSGEKDKNPKEAISSSVHRSTTHGVRSGRQNIGYEITDDETAWVLITRLDSGIIQRSIEIYLREIYNYEKSGYEFGIYEDYGNLTCAGYPGILGHLETDANTFAEWGVDYIKVDGCNSNLEDMDTGYPEFGSYLNKTGRPIVYSCSWPVYQELSGIEVNFELLVNSCNLWRNWYDIGDSFEDVQSIMDYFAGKQDAIAQYAGPGHWNDPDMLIIGNYGLSYDQSKIQMAIWAILASPLIMSTELRDIKREYKDILQNKGVIAVNQDPLGIQGKRIYNEDDVEIWTRPVSPKVGNEYSYAVAIVSRRTDGYPYPVSTVLQDIGLNNTSGYVFEDLYDSEATPQILSPDSELNVRVNPTGVVFFRATALDNTDL</sequence>
<dbReference type="Pfam" id="PF17450">
    <property type="entry name" value="Melibiase_2_C"/>
    <property type="match status" value="1"/>
</dbReference>
<evidence type="ECO:0000256" key="7">
    <source>
        <dbReference type="SAM" id="MobiDB-lite"/>
    </source>
</evidence>
<evidence type="ECO:0000256" key="6">
    <source>
        <dbReference type="RuleBase" id="RU361168"/>
    </source>
</evidence>
<dbReference type="InterPro" id="IPR013785">
    <property type="entry name" value="Aldolase_TIM"/>
</dbReference>
<keyword evidence="4" id="KW-0325">Glycoprotein</keyword>
<keyword evidence="10" id="KW-1185">Reference proteome</keyword>
<reference evidence="9" key="2">
    <citation type="submission" date="2023-05" db="EMBL/GenBank/DDBJ databases">
        <authorList>
            <person name="Fouks B."/>
        </authorList>
    </citation>
    <scope>NUCLEOTIDE SEQUENCE</scope>
    <source>
        <strain evidence="9">Stay&amp;Tobe</strain>
        <tissue evidence="9">Testes</tissue>
    </source>
</reference>
<dbReference type="GO" id="GO:0016139">
    <property type="term" value="P:glycoside catabolic process"/>
    <property type="evidence" value="ECO:0007669"/>
    <property type="project" value="TreeGrafter"/>
</dbReference>
<dbReference type="InterPro" id="IPR013780">
    <property type="entry name" value="Glyco_hydro_b"/>
</dbReference>
<dbReference type="SUPFAM" id="SSF51445">
    <property type="entry name" value="(Trans)glycosidases"/>
    <property type="match status" value="1"/>
</dbReference>
<keyword evidence="3 6" id="KW-1015">Disulfide bond</keyword>
<evidence type="ECO:0000259" key="8">
    <source>
        <dbReference type="Pfam" id="PF17450"/>
    </source>
</evidence>
<evidence type="ECO:0000256" key="1">
    <source>
        <dbReference type="ARBA" id="ARBA00009743"/>
    </source>
</evidence>
<evidence type="ECO:0000256" key="5">
    <source>
        <dbReference type="ARBA" id="ARBA00023295"/>
    </source>
</evidence>
<organism evidence="9 10">
    <name type="scientific">Diploptera punctata</name>
    <name type="common">Pacific beetle cockroach</name>
    <dbReference type="NCBI Taxonomy" id="6984"/>
    <lineage>
        <taxon>Eukaryota</taxon>
        <taxon>Metazoa</taxon>
        <taxon>Ecdysozoa</taxon>
        <taxon>Arthropoda</taxon>
        <taxon>Hexapoda</taxon>
        <taxon>Insecta</taxon>
        <taxon>Pterygota</taxon>
        <taxon>Neoptera</taxon>
        <taxon>Polyneoptera</taxon>
        <taxon>Dictyoptera</taxon>
        <taxon>Blattodea</taxon>
        <taxon>Blaberoidea</taxon>
        <taxon>Blaberidae</taxon>
        <taxon>Diplopterinae</taxon>
        <taxon>Diploptera</taxon>
    </lineage>
</organism>
<dbReference type="GO" id="GO:0005737">
    <property type="term" value="C:cytoplasm"/>
    <property type="evidence" value="ECO:0007669"/>
    <property type="project" value="TreeGrafter"/>
</dbReference>
<feature type="compositionally biased region" description="Polar residues" evidence="7">
    <location>
        <begin position="20"/>
        <end position="32"/>
    </location>
</feature>
<comment type="caution">
    <text evidence="9">The sequence shown here is derived from an EMBL/GenBank/DDBJ whole genome shotgun (WGS) entry which is preliminary data.</text>
</comment>
<evidence type="ECO:0000256" key="3">
    <source>
        <dbReference type="ARBA" id="ARBA00023157"/>
    </source>
</evidence>
<feature type="region of interest" description="Disordered" evidence="7">
    <location>
        <begin position="1"/>
        <end position="32"/>
    </location>
</feature>
<dbReference type="EMBL" id="JASPKZ010009474">
    <property type="protein sequence ID" value="KAJ9576709.1"/>
    <property type="molecule type" value="Genomic_DNA"/>
</dbReference>
<dbReference type="EC" id="3.2.1.-" evidence="6"/>